<dbReference type="Proteomes" id="UP001558652">
    <property type="component" value="Unassembled WGS sequence"/>
</dbReference>
<gene>
    <name evidence="1" type="ORF">AAG570_011914</name>
</gene>
<keyword evidence="2" id="KW-1185">Reference proteome</keyword>
<comment type="caution">
    <text evidence="1">The sequence shown here is derived from an EMBL/GenBank/DDBJ whole genome shotgun (WGS) entry which is preliminary data.</text>
</comment>
<organism evidence="1 2">
    <name type="scientific">Ranatra chinensis</name>
    <dbReference type="NCBI Taxonomy" id="642074"/>
    <lineage>
        <taxon>Eukaryota</taxon>
        <taxon>Metazoa</taxon>
        <taxon>Ecdysozoa</taxon>
        <taxon>Arthropoda</taxon>
        <taxon>Hexapoda</taxon>
        <taxon>Insecta</taxon>
        <taxon>Pterygota</taxon>
        <taxon>Neoptera</taxon>
        <taxon>Paraneoptera</taxon>
        <taxon>Hemiptera</taxon>
        <taxon>Heteroptera</taxon>
        <taxon>Panheteroptera</taxon>
        <taxon>Nepomorpha</taxon>
        <taxon>Nepidae</taxon>
        <taxon>Ranatrinae</taxon>
        <taxon>Ranatra</taxon>
    </lineage>
</organism>
<evidence type="ECO:0000313" key="1">
    <source>
        <dbReference type="EMBL" id="KAL1130672.1"/>
    </source>
</evidence>
<evidence type="ECO:0000313" key="2">
    <source>
        <dbReference type="Proteomes" id="UP001558652"/>
    </source>
</evidence>
<proteinExistence type="predicted"/>
<accession>A0ABD0YVR6</accession>
<protein>
    <submittedName>
        <fullName evidence="1">Uncharacterized protein</fullName>
    </submittedName>
</protein>
<dbReference type="EMBL" id="JBFDAA010000007">
    <property type="protein sequence ID" value="KAL1130672.1"/>
    <property type="molecule type" value="Genomic_DNA"/>
</dbReference>
<reference evidence="1 2" key="1">
    <citation type="submission" date="2024-07" db="EMBL/GenBank/DDBJ databases">
        <title>Chromosome-level genome assembly of the water stick insect Ranatra chinensis (Heteroptera: Nepidae).</title>
        <authorList>
            <person name="Liu X."/>
        </authorList>
    </citation>
    <scope>NUCLEOTIDE SEQUENCE [LARGE SCALE GENOMIC DNA]</scope>
    <source>
        <strain evidence="1">Cailab_2021Rc</strain>
        <tissue evidence="1">Muscle</tissue>
    </source>
</reference>
<name>A0ABD0YVR6_9HEMI</name>
<dbReference type="AlphaFoldDB" id="A0ABD0YVR6"/>
<sequence>MPIKVKKTTRKKFDGDKNEANKECKIKVKEPKQAVPVAKAGAIYELCDELDSPAGVRRLHTIARPWDMALKDFTQVQDKNRLILRAEENNWERWCDYYKPLPNQENWGRDGKRGAASENVTWNRAELLKALR</sequence>